<gene>
    <name evidence="1" type="ORF">PANT111_120190</name>
</gene>
<dbReference type="Proteomes" id="UP000433737">
    <property type="component" value="Unassembled WGS sequence"/>
</dbReference>
<dbReference type="AlphaFoldDB" id="A0AAX3J1V5"/>
<comment type="caution">
    <text evidence="1">The sequence shown here is derived from an EMBL/GenBank/DDBJ whole genome shotgun (WGS) entry which is preliminary data.</text>
</comment>
<organism evidence="1 2">
    <name type="scientific">Pantoea brenneri</name>
    <dbReference type="NCBI Taxonomy" id="472694"/>
    <lineage>
        <taxon>Bacteria</taxon>
        <taxon>Pseudomonadati</taxon>
        <taxon>Pseudomonadota</taxon>
        <taxon>Gammaproteobacteria</taxon>
        <taxon>Enterobacterales</taxon>
        <taxon>Erwiniaceae</taxon>
        <taxon>Pantoea</taxon>
    </lineage>
</organism>
<dbReference type="EMBL" id="CABWMH010000004">
    <property type="protein sequence ID" value="VXB18637.1"/>
    <property type="molecule type" value="Genomic_DNA"/>
</dbReference>
<sequence>MLQPCFSPCSETLSILLMLCKHSRGQCVTGHSLNIRSLAIGGNGASSPAARGLAVSVLAETSAQIGKSSACPGNFATGGVRYYTAVFQPMIEGAYVSALSAPAAALTWRPQKSPFALLLCPLFR</sequence>
<reference evidence="1 2" key="1">
    <citation type="submission" date="2019-10" db="EMBL/GenBank/DDBJ databases">
        <authorList>
            <person name="Karimi E."/>
        </authorList>
    </citation>
    <scope>NUCLEOTIDE SEQUENCE [LARGE SCALE GENOMIC DNA]</scope>
    <source>
        <strain evidence="1">Pantoea sp. 111</strain>
    </source>
</reference>
<evidence type="ECO:0000313" key="2">
    <source>
        <dbReference type="Proteomes" id="UP000433737"/>
    </source>
</evidence>
<protein>
    <submittedName>
        <fullName evidence="1">Uncharacterized protein</fullName>
    </submittedName>
</protein>
<proteinExistence type="predicted"/>
<evidence type="ECO:0000313" key="1">
    <source>
        <dbReference type="EMBL" id="VXB18637.1"/>
    </source>
</evidence>
<accession>A0AAX3J1V5</accession>
<name>A0AAX3J1V5_9GAMM</name>